<dbReference type="GO" id="GO:0005525">
    <property type="term" value="F:GTP binding"/>
    <property type="evidence" value="ECO:0007669"/>
    <property type="project" value="UniProtKB-KW"/>
</dbReference>
<reference evidence="4" key="1">
    <citation type="submission" date="2018-11" db="EMBL/GenBank/DDBJ databases">
        <authorList>
            <consortium name="Pathogen Informatics"/>
        </authorList>
    </citation>
    <scope>NUCLEOTIDE SEQUENCE</scope>
</reference>
<dbReference type="SUPFAM" id="SSF52540">
    <property type="entry name" value="P-loop containing nucleoside triphosphate hydrolases"/>
    <property type="match status" value="1"/>
</dbReference>
<protein>
    <recommendedName>
        <fullName evidence="3">Miro domain-containing protein</fullName>
    </recommendedName>
</protein>
<dbReference type="Gene3D" id="3.40.50.300">
    <property type="entry name" value="P-loop containing nucleotide triphosphate hydrolases"/>
    <property type="match status" value="1"/>
</dbReference>
<dbReference type="EMBL" id="CAAALY010002915">
    <property type="protein sequence ID" value="VEL07997.1"/>
    <property type="molecule type" value="Genomic_DNA"/>
</dbReference>
<dbReference type="PRINTS" id="PR00449">
    <property type="entry name" value="RASTRNSFRMNG"/>
</dbReference>
<keyword evidence="2" id="KW-0342">GTP-binding</keyword>
<evidence type="ECO:0000313" key="4">
    <source>
        <dbReference type="EMBL" id="VEL07997.1"/>
    </source>
</evidence>
<dbReference type="InterPro" id="IPR027417">
    <property type="entry name" value="P-loop_NTPase"/>
</dbReference>
<dbReference type="PROSITE" id="PS51423">
    <property type="entry name" value="MIRO"/>
    <property type="match status" value="1"/>
</dbReference>
<dbReference type="OrthoDB" id="10020961at2759"/>
<comment type="caution">
    <text evidence="4">The sequence shown here is derived from an EMBL/GenBank/DDBJ whole genome shotgun (WGS) entry which is preliminary data.</text>
</comment>
<evidence type="ECO:0000256" key="2">
    <source>
        <dbReference type="ARBA" id="ARBA00023134"/>
    </source>
</evidence>
<feature type="domain" description="Miro" evidence="3">
    <location>
        <begin position="6"/>
        <end position="167"/>
    </location>
</feature>
<evidence type="ECO:0000259" key="3">
    <source>
        <dbReference type="PROSITE" id="PS51423"/>
    </source>
</evidence>
<evidence type="ECO:0000313" key="5">
    <source>
        <dbReference type="Proteomes" id="UP000784294"/>
    </source>
</evidence>
<dbReference type="InterPro" id="IPR020860">
    <property type="entry name" value="MIRO_dom"/>
</dbReference>
<name>A0A3S5AY52_9PLAT</name>
<accession>A0A3S5AY52</accession>
<keyword evidence="5" id="KW-1185">Reference proteome</keyword>
<dbReference type="InterPro" id="IPR001806">
    <property type="entry name" value="Small_GTPase"/>
</dbReference>
<keyword evidence="1" id="KW-0547">Nucleotide-binding</keyword>
<dbReference type="GO" id="GO:0003924">
    <property type="term" value="F:GTPase activity"/>
    <property type="evidence" value="ECO:0007669"/>
    <property type="project" value="InterPro"/>
</dbReference>
<proteinExistence type="predicted"/>
<dbReference type="FunFam" id="3.40.50.300:FF:000170">
    <property type="entry name" value="Mitochondrial Rho GTPase"/>
    <property type="match status" value="1"/>
</dbReference>
<dbReference type="AlphaFoldDB" id="A0A3S5AY52"/>
<dbReference type="Proteomes" id="UP000784294">
    <property type="component" value="Unassembled WGS sequence"/>
</dbReference>
<sequence>MLLMDKQAVRILLVGEPGVGKTTLILSLVSEEFSPQVPARAEEITIPADVTPERVPTQIVDYSSRLQNSDELCSEICRADVMCLVYALDDDNSISKLRSYWLPFIQQCETKSGLRTPVVLVGNKLDLVPVSKMEAFSDAILSSNGVDSHVLPIMNDFPDVETCIENT</sequence>
<dbReference type="Pfam" id="PF00071">
    <property type="entry name" value="Ras"/>
    <property type="match status" value="1"/>
</dbReference>
<dbReference type="GO" id="GO:0007264">
    <property type="term" value="P:small GTPase-mediated signal transduction"/>
    <property type="evidence" value="ECO:0007669"/>
    <property type="project" value="InterPro"/>
</dbReference>
<organism evidence="4 5">
    <name type="scientific">Protopolystoma xenopodis</name>
    <dbReference type="NCBI Taxonomy" id="117903"/>
    <lineage>
        <taxon>Eukaryota</taxon>
        <taxon>Metazoa</taxon>
        <taxon>Spiralia</taxon>
        <taxon>Lophotrochozoa</taxon>
        <taxon>Platyhelminthes</taxon>
        <taxon>Monogenea</taxon>
        <taxon>Polyopisthocotylea</taxon>
        <taxon>Polystomatidea</taxon>
        <taxon>Polystomatidae</taxon>
        <taxon>Protopolystoma</taxon>
    </lineage>
</organism>
<dbReference type="InterPro" id="IPR003578">
    <property type="entry name" value="Small_GTPase_Rho"/>
</dbReference>
<dbReference type="SMART" id="SM00175">
    <property type="entry name" value="RAB"/>
    <property type="match status" value="1"/>
</dbReference>
<dbReference type="PANTHER" id="PTHR24072">
    <property type="entry name" value="RHO FAMILY GTPASE"/>
    <property type="match status" value="1"/>
</dbReference>
<evidence type="ECO:0000256" key="1">
    <source>
        <dbReference type="ARBA" id="ARBA00022741"/>
    </source>
</evidence>
<gene>
    <name evidence="4" type="ORF">PXEA_LOCUS1437</name>
</gene>